<dbReference type="RefSeq" id="WP_165150154.1">
    <property type="nucleotide sequence ID" value="NZ_JAEHFQ010000014.1"/>
</dbReference>
<dbReference type="AlphaFoldDB" id="A0A8I1J4P2"/>
<gene>
    <name evidence="1" type="ORF">JDW19_21580</name>
</gene>
<evidence type="ECO:0000313" key="1">
    <source>
        <dbReference type="EMBL" id="MBM0635700.1"/>
    </source>
</evidence>
<sequence>MGRILNQAVERLSSIHFESLGDQLCDSHHILVSEYFRRVNAFIESASVSVDKYPIFSIASVLGKTVNLDISKVCPKLEKLENIYIKALSYCYLEISALADQGIKEALDHVDLYEPIIKFLERGGSFYIRQGEMLVGKSAYPLNYWRNLNIPINDISDKALNNLDSECK</sequence>
<name>A0A8I1J4P2_PAEPO</name>
<comment type="caution">
    <text evidence="1">The sequence shown here is derived from an EMBL/GenBank/DDBJ whole genome shotgun (WGS) entry which is preliminary data.</text>
</comment>
<proteinExistence type="predicted"/>
<dbReference type="EMBL" id="JAEHFQ010000014">
    <property type="protein sequence ID" value="MBM0635700.1"/>
    <property type="molecule type" value="Genomic_DNA"/>
</dbReference>
<organism evidence="1 2">
    <name type="scientific">Paenibacillus polymyxa</name>
    <name type="common">Bacillus polymyxa</name>
    <dbReference type="NCBI Taxonomy" id="1406"/>
    <lineage>
        <taxon>Bacteria</taxon>
        <taxon>Bacillati</taxon>
        <taxon>Bacillota</taxon>
        <taxon>Bacilli</taxon>
        <taxon>Bacillales</taxon>
        <taxon>Paenibacillaceae</taxon>
        <taxon>Paenibacillus</taxon>
    </lineage>
</organism>
<reference evidence="1" key="1">
    <citation type="submission" date="2020-12" db="EMBL/GenBank/DDBJ databases">
        <title>Paenibacillus polymyxa LMG 27872: a double-edged sword.</title>
        <authorList>
            <person name="Langendries S."/>
            <person name="Garcia Mendez S."/>
            <person name="Beirinckx S."/>
            <person name="Viaene T."/>
            <person name="Baeyen S."/>
            <person name="Goeminne G."/>
            <person name="Willems A."/>
            <person name="Debode J."/>
            <person name="Goormachtig S."/>
        </authorList>
    </citation>
    <scope>NUCLEOTIDE SEQUENCE</scope>
    <source>
        <strain evidence="1">LMG 27872</strain>
    </source>
</reference>
<dbReference type="Proteomes" id="UP000650605">
    <property type="component" value="Unassembled WGS sequence"/>
</dbReference>
<protein>
    <submittedName>
        <fullName evidence="1">Uncharacterized protein</fullName>
    </submittedName>
</protein>
<accession>A0A8I1J4P2</accession>
<evidence type="ECO:0000313" key="2">
    <source>
        <dbReference type="Proteomes" id="UP000650605"/>
    </source>
</evidence>